<evidence type="ECO:0000313" key="3">
    <source>
        <dbReference type="EMBL" id="CAF1640105.1"/>
    </source>
</evidence>
<accession>A0A8S2X484</accession>
<evidence type="ECO:0000313" key="5">
    <source>
        <dbReference type="Proteomes" id="UP000682733"/>
    </source>
</evidence>
<evidence type="ECO:0000256" key="1">
    <source>
        <dbReference type="SAM" id="MobiDB-lite"/>
    </source>
</evidence>
<dbReference type="Proteomes" id="UP000682733">
    <property type="component" value="Unassembled WGS sequence"/>
</dbReference>
<dbReference type="InterPro" id="IPR040773">
    <property type="entry name" value="Rpn6_N"/>
</dbReference>
<gene>
    <name evidence="3" type="ORF">OVA965_LOCUS44226</name>
    <name evidence="4" type="ORF">TMI583_LOCUS46896</name>
</gene>
<organism evidence="4 5">
    <name type="scientific">Didymodactylos carnosus</name>
    <dbReference type="NCBI Taxonomy" id="1234261"/>
    <lineage>
        <taxon>Eukaryota</taxon>
        <taxon>Metazoa</taxon>
        <taxon>Spiralia</taxon>
        <taxon>Gnathifera</taxon>
        <taxon>Rotifera</taxon>
        <taxon>Eurotatoria</taxon>
        <taxon>Bdelloidea</taxon>
        <taxon>Philodinida</taxon>
        <taxon>Philodinidae</taxon>
        <taxon>Didymodactylos</taxon>
    </lineage>
</organism>
<feature type="non-terminal residue" evidence="4">
    <location>
        <position position="1"/>
    </location>
</feature>
<evidence type="ECO:0000259" key="2">
    <source>
        <dbReference type="Pfam" id="PF18055"/>
    </source>
</evidence>
<dbReference type="AlphaFoldDB" id="A0A8S2X484"/>
<sequence>MKLTTDEVQNIKRATTDETPKLSEQVELEEAEAALATKDYTVAKEILQKLVKIEAVSEDEDAIRIKETAILTLGKLFKQTK</sequence>
<proteinExistence type="predicted"/>
<protein>
    <recommendedName>
        <fullName evidence="2">26S proteasome regulatory subunit Rpn6 N-terminal domain-containing protein</fullName>
    </recommendedName>
</protein>
<dbReference type="Pfam" id="PF18055">
    <property type="entry name" value="RPN6_N"/>
    <property type="match status" value="1"/>
</dbReference>
<comment type="caution">
    <text evidence="4">The sequence shown here is derived from an EMBL/GenBank/DDBJ whole genome shotgun (WGS) entry which is preliminary data.</text>
</comment>
<dbReference type="EMBL" id="CAJNOK010062121">
    <property type="protein sequence ID" value="CAF1640105.1"/>
    <property type="molecule type" value="Genomic_DNA"/>
</dbReference>
<name>A0A8S2X484_9BILA</name>
<feature type="region of interest" description="Disordered" evidence="1">
    <location>
        <begin position="1"/>
        <end position="20"/>
    </location>
</feature>
<reference evidence="4" key="1">
    <citation type="submission" date="2021-02" db="EMBL/GenBank/DDBJ databases">
        <authorList>
            <person name="Nowell W R."/>
        </authorList>
    </citation>
    <scope>NUCLEOTIDE SEQUENCE</scope>
</reference>
<dbReference type="Proteomes" id="UP000677228">
    <property type="component" value="Unassembled WGS sequence"/>
</dbReference>
<feature type="domain" description="26S proteasome regulatory subunit Rpn6 N-terminal" evidence="2">
    <location>
        <begin position="34"/>
        <end position="81"/>
    </location>
</feature>
<evidence type="ECO:0000313" key="4">
    <source>
        <dbReference type="EMBL" id="CAF4475463.1"/>
    </source>
</evidence>
<dbReference type="EMBL" id="CAJOBA010088900">
    <property type="protein sequence ID" value="CAF4475463.1"/>
    <property type="molecule type" value="Genomic_DNA"/>
</dbReference>